<proteinExistence type="predicted"/>
<dbReference type="RefSeq" id="WP_124907389.1">
    <property type="nucleotide sequence ID" value="NZ_RQJP01000003.1"/>
</dbReference>
<reference evidence="1 2" key="1">
    <citation type="submission" date="2018-11" db="EMBL/GenBank/DDBJ databases">
        <authorList>
            <person name="Zhou Z."/>
            <person name="Wang G."/>
        </authorList>
    </citation>
    <scope>NUCLEOTIDE SEQUENCE [LARGE SCALE GENOMIC DNA]</scope>
    <source>
        <strain evidence="1 2">KCTC42998</strain>
    </source>
</reference>
<dbReference type="EMBL" id="RQJP01000003">
    <property type="protein sequence ID" value="RRB13491.1"/>
    <property type="molecule type" value="Genomic_DNA"/>
</dbReference>
<comment type="caution">
    <text evidence="1">The sequence shown here is derived from an EMBL/GenBank/DDBJ whole genome shotgun (WGS) entry which is preliminary data.</text>
</comment>
<dbReference type="OrthoDB" id="939978at2"/>
<keyword evidence="1" id="KW-0645">Protease</keyword>
<keyword evidence="1" id="KW-0378">Hydrolase</keyword>
<dbReference type="SUPFAM" id="SSF49464">
    <property type="entry name" value="Carboxypeptidase regulatory domain-like"/>
    <property type="match status" value="1"/>
</dbReference>
<dbReference type="PROSITE" id="PS51257">
    <property type="entry name" value="PROKAR_LIPOPROTEIN"/>
    <property type="match status" value="1"/>
</dbReference>
<organism evidence="1 2">
    <name type="scientific">Larkinella knui</name>
    <dbReference type="NCBI Taxonomy" id="2025310"/>
    <lineage>
        <taxon>Bacteria</taxon>
        <taxon>Pseudomonadati</taxon>
        <taxon>Bacteroidota</taxon>
        <taxon>Cytophagia</taxon>
        <taxon>Cytophagales</taxon>
        <taxon>Spirosomataceae</taxon>
        <taxon>Larkinella</taxon>
    </lineage>
</organism>
<keyword evidence="1" id="KW-0121">Carboxypeptidase</keyword>
<evidence type="ECO:0000313" key="1">
    <source>
        <dbReference type="EMBL" id="RRB13491.1"/>
    </source>
</evidence>
<dbReference type="AlphaFoldDB" id="A0A3P1CJF8"/>
<gene>
    <name evidence="1" type="ORF">EHT87_14565</name>
</gene>
<dbReference type="Pfam" id="PF13620">
    <property type="entry name" value="CarboxypepD_reg"/>
    <property type="match status" value="1"/>
</dbReference>
<dbReference type="InterPro" id="IPR008969">
    <property type="entry name" value="CarboxyPept-like_regulatory"/>
</dbReference>
<accession>A0A3P1CJF8</accession>
<protein>
    <submittedName>
        <fullName evidence="1">Carboxypeptidase regulatory-like domain-containing protein</fullName>
    </submittedName>
</protein>
<dbReference type="Proteomes" id="UP000274271">
    <property type="component" value="Unassembled WGS sequence"/>
</dbReference>
<dbReference type="Gene3D" id="2.60.40.1120">
    <property type="entry name" value="Carboxypeptidase-like, regulatory domain"/>
    <property type="match status" value="1"/>
</dbReference>
<keyword evidence="2" id="KW-1185">Reference proteome</keyword>
<sequence length="256" mass="27830">MNTLFKKTKNNTLLAFAFAGLVLGGGCSKSGGDPDPAKPTAGYLSGRVTDAQGKPLPGATIFADNTMFYNDNILATSDANGNYRMQTPNGSWQASAQIRRTYNGKSYKLDLEPDNIDAFSGNDGAVRNFQWKLSGEKPDNPGAFYGGSVDVTNEIGKGPYDAENIAFTFTPVGPLIDGSTGKPVVYQYDTDYNRIPDVPIGRYKITAVYKPTGAKLQVRNRVDGTYTADGSATMDFYGEIPHWSCNNCMFIEYREP</sequence>
<dbReference type="GO" id="GO:0004180">
    <property type="term" value="F:carboxypeptidase activity"/>
    <property type="evidence" value="ECO:0007669"/>
    <property type="project" value="UniProtKB-KW"/>
</dbReference>
<evidence type="ECO:0000313" key="2">
    <source>
        <dbReference type="Proteomes" id="UP000274271"/>
    </source>
</evidence>
<name>A0A3P1CJF8_9BACT</name>